<proteinExistence type="predicted"/>
<comment type="caution">
    <text evidence="1">The sequence shown here is derived from an EMBL/GenBank/DDBJ whole genome shotgun (WGS) entry which is preliminary data.</text>
</comment>
<keyword evidence="2" id="KW-1185">Reference proteome</keyword>
<reference evidence="2" key="1">
    <citation type="submission" date="2018-09" db="EMBL/GenBank/DDBJ databases">
        <authorList>
            <person name="Zhu H."/>
        </authorList>
    </citation>
    <scope>NUCLEOTIDE SEQUENCE [LARGE SCALE GENOMIC DNA]</scope>
    <source>
        <strain evidence="2">K1W22B-1</strain>
    </source>
</reference>
<gene>
    <name evidence="1" type="ORF">D4739_15290</name>
</gene>
<evidence type="ECO:0000313" key="2">
    <source>
        <dbReference type="Proteomes" id="UP000276542"/>
    </source>
</evidence>
<dbReference type="AlphaFoldDB" id="A0A3A5HD66"/>
<organism evidence="1 2">
    <name type="scientific">Nocardioides cavernaquae</name>
    <dbReference type="NCBI Taxonomy" id="2321396"/>
    <lineage>
        <taxon>Bacteria</taxon>
        <taxon>Bacillati</taxon>
        <taxon>Actinomycetota</taxon>
        <taxon>Actinomycetes</taxon>
        <taxon>Propionibacteriales</taxon>
        <taxon>Nocardioidaceae</taxon>
        <taxon>Nocardioides</taxon>
    </lineage>
</organism>
<sequence>MPALRGKRLILSTPEGFVYDMRAATDRYVDDANRDVIDVVTEEDWYRWMLIGSEPRRAPWAAHLVWVE</sequence>
<dbReference type="EMBL" id="QYRP01000002">
    <property type="protein sequence ID" value="RJS47445.1"/>
    <property type="molecule type" value="Genomic_DNA"/>
</dbReference>
<name>A0A3A5HD66_9ACTN</name>
<accession>A0A3A5HD66</accession>
<evidence type="ECO:0000313" key="1">
    <source>
        <dbReference type="EMBL" id="RJS47445.1"/>
    </source>
</evidence>
<protein>
    <submittedName>
        <fullName evidence="1">Uncharacterized protein</fullName>
    </submittedName>
</protein>
<dbReference type="Proteomes" id="UP000276542">
    <property type="component" value="Unassembled WGS sequence"/>
</dbReference>